<dbReference type="OrthoDB" id="9809406at2"/>
<dbReference type="EMBL" id="MCIB01000011">
    <property type="protein sequence ID" value="RKD32475.1"/>
    <property type="molecule type" value="Genomic_DNA"/>
</dbReference>
<dbReference type="RefSeq" id="WP_120168568.1">
    <property type="nucleotide sequence ID" value="NZ_MCIB01000011.1"/>
</dbReference>
<protein>
    <recommendedName>
        <fullName evidence="1">GerMN domain-containing protein</fullName>
    </recommendedName>
</protein>
<organism evidence="2 3">
    <name type="scientific">Thermohalobacter berrensis</name>
    <dbReference type="NCBI Taxonomy" id="99594"/>
    <lineage>
        <taxon>Bacteria</taxon>
        <taxon>Bacillati</taxon>
        <taxon>Bacillota</taxon>
        <taxon>Tissierellia</taxon>
        <taxon>Tissierellales</taxon>
        <taxon>Thermohalobacteraceae</taxon>
        <taxon>Thermohalobacter</taxon>
    </lineage>
</organism>
<feature type="domain" description="GerMN" evidence="1">
    <location>
        <begin position="68"/>
        <end position="154"/>
    </location>
</feature>
<dbReference type="Proteomes" id="UP000284177">
    <property type="component" value="Unassembled WGS sequence"/>
</dbReference>
<keyword evidence="3" id="KW-1185">Reference proteome</keyword>
<evidence type="ECO:0000313" key="3">
    <source>
        <dbReference type="Proteomes" id="UP000284177"/>
    </source>
</evidence>
<dbReference type="InterPro" id="IPR019606">
    <property type="entry name" value="GerMN"/>
</dbReference>
<comment type="caution">
    <text evidence="2">The sequence shown here is derived from an EMBL/GenBank/DDBJ whole genome shotgun (WGS) entry which is preliminary data.</text>
</comment>
<reference evidence="2 3" key="1">
    <citation type="submission" date="2016-08" db="EMBL/GenBank/DDBJ databases">
        <title>Novel Firmicutes and Novel Genomes.</title>
        <authorList>
            <person name="Poppleton D.I."/>
            <person name="Gribaldo S."/>
        </authorList>
    </citation>
    <scope>NUCLEOTIDE SEQUENCE [LARGE SCALE GENOMIC DNA]</scope>
    <source>
        <strain evidence="2 3">CTT3</strain>
    </source>
</reference>
<dbReference type="Pfam" id="PF10646">
    <property type="entry name" value="Germane"/>
    <property type="match status" value="1"/>
</dbReference>
<evidence type="ECO:0000259" key="1">
    <source>
        <dbReference type="SMART" id="SM00909"/>
    </source>
</evidence>
<accession>A0A419T4U3</accession>
<dbReference type="PROSITE" id="PS51257">
    <property type="entry name" value="PROKAR_LIPOPROTEIN"/>
    <property type="match status" value="1"/>
</dbReference>
<gene>
    <name evidence="2" type="ORF">BET03_11220</name>
</gene>
<evidence type="ECO:0000313" key="2">
    <source>
        <dbReference type="EMBL" id="RKD32475.1"/>
    </source>
</evidence>
<dbReference type="Gene3D" id="3.10.450.50">
    <property type="match status" value="1"/>
</dbReference>
<dbReference type="SMART" id="SM00909">
    <property type="entry name" value="Germane"/>
    <property type="match status" value="1"/>
</dbReference>
<dbReference type="AlphaFoldDB" id="A0A419T4U3"/>
<proteinExistence type="predicted"/>
<sequence>MNKKFFVIMIFTILLMGCVQPNIQQDSEKYPPISPFPKKGKTEITLYFPDENLEFLVPEKRKMEKLEISKIVQELLNGTKRKDLKNIIPKDTQLLSTDIIGEVAYVNFSKELAKATIEKNESLIIYSIVNSVTQLEDVSKVQILIEGELKEVLYKHYSIDEPKSPSELIVNREYVSPMDTIIRYYENLKKKDYHRILKLIDIENREDINYLTVRSYYEKYYEDIANYEIKSYVINEYGENINVKIRIDIYYNNGMKKKEVTENLNLIFKDGNYKITDIL</sequence>
<name>A0A419T4U3_9FIRM</name>